<dbReference type="Proteomes" id="UP000627292">
    <property type="component" value="Unassembled WGS sequence"/>
</dbReference>
<keyword evidence="3" id="KW-1185">Reference proteome</keyword>
<reference evidence="2" key="2">
    <citation type="submission" date="2020-09" db="EMBL/GenBank/DDBJ databases">
        <authorList>
            <person name="Sun Q."/>
            <person name="Zhou Y."/>
        </authorList>
    </citation>
    <scope>NUCLEOTIDE SEQUENCE</scope>
    <source>
        <strain evidence="2">CGMCC 1.15290</strain>
    </source>
</reference>
<accession>A0A917J1V5</accession>
<gene>
    <name evidence="2" type="ORF">GCM10011379_34210</name>
</gene>
<evidence type="ECO:0000313" key="2">
    <source>
        <dbReference type="EMBL" id="GGH73088.1"/>
    </source>
</evidence>
<evidence type="ECO:0000313" key="3">
    <source>
        <dbReference type="Proteomes" id="UP000627292"/>
    </source>
</evidence>
<reference evidence="2" key="1">
    <citation type="journal article" date="2014" name="Int. J. Syst. Evol. Microbiol.">
        <title>Complete genome sequence of Corynebacterium casei LMG S-19264T (=DSM 44701T), isolated from a smear-ripened cheese.</title>
        <authorList>
            <consortium name="US DOE Joint Genome Institute (JGI-PGF)"/>
            <person name="Walter F."/>
            <person name="Albersmeier A."/>
            <person name="Kalinowski J."/>
            <person name="Ruckert C."/>
        </authorList>
    </citation>
    <scope>NUCLEOTIDE SEQUENCE</scope>
    <source>
        <strain evidence="2">CGMCC 1.15290</strain>
    </source>
</reference>
<dbReference type="EMBL" id="BMIB01000003">
    <property type="protein sequence ID" value="GGH73088.1"/>
    <property type="molecule type" value="Genomic_DNA"/>
</dbReference>
<sequence>MILLVKLLMGDLMGISVFITKTVFMSIQDNKAPNRKKQQSSTERVEQKADEPISDKVVIADECGDSLWNDVLAQQPDLSEIIRKSGTVDAEKEAGDRQ</sequence>
<protein>
    <submittedName>
        <fullName evidence="2">Uncharacterized protein</fullName>
    </submittedName>
</protein>
<organism evidence="2 3">
    <name type="scientific">Filimonas zeae</name>
    <dbReference type="NCBI Taxonomy" id="1737353"/>
    <lineage>
        <taxon>Bacteria</taxon>
        <taxon>Pseudomonadati</taxon>
        <taxon>Bacteroidota</taxon>
        <taxon>Chitinophagia</taxon>
        <taxon>Chitinophagales</taxon>
        <taxon>Chitinophagaceae</taxon>
        <taxon>Filimonas</taxon>
    </lineage>
</organism>
<name>A0A917J1V5_9BACT</name>
<comment type="caution">
    <text evidence="2">The sequence shown here is derived from an EMBL/GenBank/DDBJ whole genome shotgun (WGS) entry which is preliminary data.</text>
</comment>
<feature type="compositionally biased region" description="Basic and acidic residues" evidence="1">
    <location>
        <begin position="43"/>
        <end position="53"/>
    </location>
</feature>
<proteinExistence type="predicted"/>
<evidence type="ECO:0000256" key="1">
    <source>
        <dbReference type="SAM" id="MobiDB-lite"/>
    </source>
</evidence>
<feature type="region of interest" description="Disordered" evidence="1">
    <location>
        <begin position="29"/>
        <end position="53"/>
    </location>
</feature>
<dbReference type="AlphaFoldDB" id="A0A917J1V5"/>
<dbReference type="RefSeq" id="WP_188954439.1">
    <property type="nucleotide sequence ID" value="NZ_BMIB01000003.1"/>
</dbReference>